<dbReference type="GeneID" id="56589287"/>
<evidence type="ECO:0000256" key="9">
    <source>
        <dbReference type="SAM" id="Phobius"/>
    </source>
</evidence>
<dbReference type="InterPro" id="IPR036737">
    <property type="entry name" value="OmpA-like_sf"/>
</dbReference>
<evidence type="ECO:0000256" key="8">
    <source>
        <dbReference type="SAM" id="MobiDB-lite"/>
    </source>
</evidence>
<dbReference type="Pfam" id="PF00691">
    <property type="entry name" value="OmpA"/>
    <property type="match status" value="1"/>
</dbReference>
<evidence type="ECO:0000256" key="3">
    <source>
        <dbReference type="ARBA" id="ARBA00022475"/>
    </source>
</evidence>
<evidence type="ECO:0000313" key="12">
    <source>
        <dbReference type="Proteomes" id="UP000076825"/>
    </source>
</evidence>
<dbReference type="Proteomes" id="UP000076825">
    <property type="component" value="Chromosome 1"/>
</dbReference>
<dbReference type="PANTHER" id="PTHR30329">
    <property type="entry name" value="STATOR ELEMENT OF FLAGELLAR MOTOR COMPLEX"/>
    <property type="match status" value="1"/>
</dbReference>
<reference evidence="11 12" key="1">
    <citation type="submission" date="2016-04" db="EMBL/GenBank/DDBJ databases">
        <authorList>
            <consortium name="Pathogen Informatics"/>
        </authorList>
    </citation>
    <scope>NUCLEOTIDE SEQUENCE [LARGE SCALE GENOMIC DNA]</scope>
    <source>
        <strain evidence="11 12">H044680328</strain>
    </source>
</reference>
<feature type="compositionally biased region" description="Basic and acidic residues" evidence="8">
    <location>
        <begin position="288"/>
        <end position="305"/>
    </location>
</feature>
<keyword evidence="3" id="KW-1003">Cell membrane</keyword>
<dbReference type="SUPFAM" id="SSF103088">
    <property type="entry name" value="OmpA-like"/>
    <property type="match status" value="1"/>
</dbReference>
<comment type="similarity">
    <text evidence="2">Belongs to the MotB family.</text>
</comment>
<keyword evidence="11" id="KW-0282">Flagellum</keyword>
<evidence type="ECO:0000256" key="1">
    <source>
        <dbReference type="ARBA" id="ARBA00004162"/>
    </source>
</evidence>
<dbReference type="RefSeq" id="WP_025515839.1">
    <property type="nucleotide sequence ID" value="NZ_CP016340.1"/>
</dbReference>
<feature type="domain" description="OmpA-like" evidence="10">
    <location>
        <begin position="152"/>
        <end position="272"/>
    </location>
</feature>
<evidence type="ECO:0000259" key="10">
    <source>
        <dbReference type="PROSITE" id="PS51123"/>
    </source>
</evidence>
<dbReference type="OrthoDB" id="9809186at2"/>
<comment type="subcellular location">
    <subcellularLocation>
        <location evidence="1">Cell membrane</location>
        <topology evidence="1">Single-pass membrane protein</topology>
    </subcellularLocation>
</comment>
<feature type="compositionally biased region" description="Polar residues" evidence="8">
    <location>
        <begin position="306"/>
        <end position="317"/>
    </location>
</feature>
<dbReference type="AlphaFoldDB" id="A0A157R6D1"/>
<dbReference type="InterPro" id="IPR050330">
    <property type="entry name" value="Bact_OuterMem_StrucFunc"/>
</dbReference>
<evidence type="ECO:0000313" key="11">
    <source>
        <dbReference type="EMBL" id="SAI72965.1"/>
    </source>
</evidence>
<dbReference type="Pfam" id="PF13677">
    <property type="entry name" value="MotB_plug"/>
    <property type="match status" value="1"/>
</dbReference>
<proteinExistence type="inferred from homology"/>
<dbReference type="InterPro" id="IPR025713">
    <property type="entry name" value="MotB-like_N_dom"/>
</dbReference>
<evidence type="ECO:0000256" key="6">
    <source>
        <dbReference type="ARBA" id="ARBA00023136"/>
    </source>
</evidence>
<keyword evidence="11" id="KW-0969">Cilium</keyword>
<feature type="region of interest" description="Disordered" evidence="8">
    <location>
        <begin position="73"/>
        <end position="112"/>
    </location>
</feature>
<keyword evidence="11" id="KW-0966">Cell projection</keyword>
<dbReference type="eggNOG" id="COG1360">
    <property type="taxonomic scope" value="Bacteria"/>
</dbReference>
<keyword evidence="12" id="KW-1185">Reference proteome</keyword>
<feature type="transmembrane region" description="Helical" evidence="9">
    <location>
        <begin position="28"/>
        <end position="47"/>
    </location>
</feature>
<sequence length="317" mass="35349">MSTVNNHRVVIRRKRVVSRASHGGSWKIAYADFITAMMAFFLVMWLVSIIPREELKGIADYFRMPLKVALTGGPSTSAETSAIPGGGSDPMRQTGELRRADGKRQEVQSERERRDLHRLQHLKQRLENVIDESPVLKHFRPQLLLDLTTEGLRIQIVDSQNRPMFATGSAQVQPYMRDILRELGPVLNDLPNKVSISGHTDASQYARGERAYSNWELSADRANASRQELVAGGMNEGKVLRIQGLSSSMSLVKDDPYAAVNRRISLVVLNEKTQRRIEAENAAAADVTSREAQEVGQAVDEHNQRQGEQAGSPGQEQ</sequence>
<feature type="compositionally biased region" description="Basic and acidic residues" evidence="8">
    <location>
        <begin position="95"/>
        <end position="112"/>
    </location>
</feature>
<evidence type="ECO:0000256" key="7">
    <source>
        <dbReference type="PROSITE-ProRule" id="PRU00473"/>
    </source>
</evidence>
<protein>
    <submittedName>
        <fullName evidence="11">Flagellar motor protein MotB</fullName>
    </submittedName>
</protein>
<organism evidence="11 12">
    <name type="scientific">Bordetella trematum</name>
    <dbReference type="NCBI Taxonomy" id="123899"/>
    <lineage>
        <taxon>Bacteria</taxon>
        <taxon>Pseudomonadati</taxon>
        <taxon>Pseudomonadota</taxon>
        <taxon>Betaproteobacteria</taxon>
        <taxon>Burkholderiales</taxon>
        <taxon>Alcaligenaceae</taxon>
        <taxon>Bordetella</taxon>
    </lineage>
</organism>
<dbReference type="InterPro" id="IPR006665">
    <property type="entry name" value="OmpA-like"/>
</dbReference>
<dbReference type="CDD" id="cd07185">
    <property type="entry name" value="OmpA_C-like"/>
    <property type="match status" value="1"/>
</dbReference>
<name>A0A157R6D1_9BORD</name>
<feature type="region of interest" description="Disordered" evidence="8">
    <location>
        <begin position="280"/>
        <end position="317"/>
    </location>
</feature>
<dbReference type="PROSITE" id="PS51123">
    <property type="entry name" value="OMPA_2"/>
    <property type="match status" value="1"/>
</dbReference>
<dbReference type="Gene3D" id="3.30.1330.60">
    <property type="entry name" value="OmpA-like domain"/>
    <property type="match status" value="1"/>
</dbReference>
<gene>
    <name evidence="11" type="primary">motB</name>
    <name evidence="11" type="ORF">SAMEA3906487_03476</name>
</gene>
<keyword evidence="5 9" id="KW-1133">Transmembrane helix</keyword>
<evidence type="ECO:0000256" key="2">
    <source>
        <dbReference type="ARBA" id="ARBA00008914"/>
    </source>
</evidence>
<dbReference type="GO" id="GO:0005886">
    <property type="term" value="C:plasma membrane"/>
    <property type="evidence" value="ECO:0007669"/>
    <property type="project" value="UniProtKB-SubCell"/>
</dbReference>
<dbReference type="KEGG" id="btrm:SAMEA390648703476"/>
<dbReference type="STRING" id="123899.SAMEA3906487_03476"/>
<evidence type="ECO:0000256" key="5">
    <source>
        <dbReference type="ARBA" id="ARBA00022989"/>
    </source>
</evidence>
<keyword evidence="4 9" id="KW-0812">Transmembrane</keyword>
<accession>A0A157R6D1</accession>
<dbReference type="PANTHER" id="PTHR30329:SF18">
    <property type="entry name" value="MOTILITY PROTEIN B"/>
    <property type="match status" value="1"/>
</dbReference>
<dbReference type="EMBL" id="LT546645">
    <property type="protein sequence ID" value="SAI72965.1"/>
    <property type="molecule type" value="Genomic_DNA"/>
</dbReference>
<keyword evidence="6 7" id="KW-0472">Membrane</keyword>
<dbReference type="PATRIC" id="fig|123899.6.peg.3476"/>
<dbReference type="NCBIfam" id="NF006548">
    <property type="entry name" value="PRK09041.1"/>
    <property type="match status" value="1"/>
</dbReference>
<evidence type="ECO:0000256" key="4">
    <source>
        <dbReference type="ARBA" id="ARBA00022692"/>
    </source>
</evidence>